<evidence type="ECO:0000256" key="4">
    <source>
        <dbReference type="ARBA" id="ARBA00022692"/>
    </source>
</evidence>
<evidence type="ECO:0000256" key="3">
    <source>
        <dbReference type="ARBA" id="ARBA00022475"/>
    </source>
</evidence>
<evidence type="ECO:0000256" key="2">
    <source>
        <dbReference type="ARBA" id="ARBA00005811"/>
    </source>
</evidence>
<dbReference type="GO" id="GO:0022857">
    <property type="term" value="F:transmembrane transporter activity"/>
    <property type="evidence" value="ECO:0007669"/>
    <property type="project" value="InterPro"/>
</dbReference>
<dbReference type="PANTHER" id="PTHR30558:SF3">
    <property type="entry name" value="BIOPOLYMER TRANSPORT PROTEIN EXBD-RELATED"/>
    <property type="match status" value="1"/>
</dbReference>
<dbReference type="Pfam" id="PF02472">
    <property type="entry name" value="ExbD"/>
    <property type="match status" value="1"/>
</dbReference>
<protein>
    <submittedName>
        <fullName evidence="9">Biopolymer transport protein ExbD</fullName>
    </submittedName>
</protein>
<name>A0A1K2HE98_9NEIS</name>
<keyword evidence="3" id="KW-1003">Cell membrane</keyword>
<dbReference type="GO" id="GO:0015031">
    <property type="term" value="P:protein transport"/>
    <property type="evidence" value="ECO:0007669"/>
    <property type="project" value="UniProtKB-KW"/>
</dbReference>
<evidence type="ECO:0000256" key="8">
    <source>
        <dbReference type="SAM" id="Phobius"/>
    </source>
</evidence>
<dbReference type="RefSeq" id="WP_072427866.1">
    <property type="nucleotide sequence ID" value="NZ_FPKR01000004.1"/>
</dbReference>
<evidence type="ECO:0000256" key="7">
    <source>
        <dbReference type="RuleBase" id="RU003879"/>
    </source>
</evidence>
<proteinExistence type="inferred from homology"/>
<organism evidence="9 10">
    <name type="scientific">Chitinimonas taiwanensis DSM 18899</name>
    <dbReference type="NCBI Taxonomy" id="1121279"/>
    <lineage>
        <taxon>Bacteria</taxon>
        <taxon>Pseudomonadati</taxon>
        <taxon>Pseudomonadota</taxon>
        <taxon>Betaproteobacteria</taxon>
        <taxon>Neisseriales</taxon>
        <taxon>Chitinibacteraceae</taxon>
        <taxon>Chitinimonas</taxon>
    </lineage>
</organism>
<accession>A0A1K2HE98</accession>
<evidence type="ECO:0000256" key="1">
    <source>
        <dbReference type="ARBA" id="ARBA00004162"/>
    </source>
</evidence>
<evidence type="ECO:0000313" key="10">
    <source>
        <dbReference type="Proteomes" id="UP000186513"/>
    </source>
</evidence>
<evidence type="ECO:0000256" key="5">
    <source>
        <dbReference type="ARBA" id="ARBA00022989"/>
    </source>
</evidence>
<keyword evidence="7" id="KW-0813">Transport</keyword>
<dbReference type="AlphaFoldDB" id="A0A1K2HE98"/>
<dbReference type="STRING" id="1121279.SAMN02745887_01343"/>
<comment type="similarity">
    <text evidence="2 7">Belongs to the ExbD/TolR family.</text>
</comment>
<evidence type="ECO:0000256" key="6">
    <source>
        <dbReference type="ARBA" id="ARBA00023136"/>
    </source>
</evidence>
<dbReference type="PANTHER" id="PTHR30558">
    <property type="entry name" value="EXBD MEMBRANE COMPONENT OF PMF-DRIVEN MACROMOLECULE IMPORT SYSTEM"/>
    <property type="match status" value="1"/>
</dbReference>
<keyword evidence="4 7" id="KW-0812">Transmembrane</keyword>
<dbReference type="Proteomes" id="UP000186513">
    <property type="component" value="Unassembled WGS sequence"/>
</dbReference>
<dbReference type="EMBL" id="FPKR01000004">
    <property type="protein sequence ID" value="SFZ74634.1"/>
    <property type="molecule type" value="Genomic_DNA"/>
</dbReference>
<feature type="transmembrane region" description="Helical" evidence="8">
    <location>
        <begin position="16"/>
        <end position="36"/>
    </location>
</feature>
<sequence length="137" mass="14968">MNFRRGRVREEPEINFIPLIDVMLVILIFLMATTTYSKFAELKIALPTATAEKQEAKTLEVEVTVAHNGVYTVNGKAVSYQNPESLAEAMRAEANGQEPVIVINADSATSHQSVVNVMEAARLAGFGKLTFATQTPN</sequence>
<keyword evidence="10" id="KW-1185">Reference proteome</keyword>
<dbReference type="InterPro" id="IPR003400">
    <property type="entry name" value="ExbD"/>
</dbReference>
<dbReference type="Gene3D" id="3.30.420.270">
    <property type="match status" value="1"/>
</dbReference>
<dbReference type="OrthoDB" id="424972at2"/>
<evidence type="ECO:0000313" key="9">
    <source>
        <dbReference type="EMBL" id="SFZ74634.1"/>
    </source>
</evidence>
<gene>
    <name evidence="9" type="ORF">SAMN02745887_01343</name>
</gene>
<keyword evidence="5 8" id="KW-1133">Transmembrane helix</keyword>
<reference evidence="9 10" key="1">
    <citation type="submission" date="2016-11" db="EMBL/GenBank/DDBJ databases">
        <authorList>
            <person name="Jaros S."/>
            <person name="Januszkiewicz K."/>
            <person name="Wedrychowicz H."/>
        </authorList>
    </citation>
    <scope>NUCLEOTIDE SEQUENCE [LARGE SCALE GENOMIC DNA]</scope>
    <source>
        <strain evidence="9 10">DSM 18899</strain>
    </source>
</reference>
<comment type="subcellular location">
    <subcellularLocation>
        <location evidence="1">Cell membrane</location>
        <topology evidence="1">Single-pass membrane protein</topology>
    </subcellularLocation>
    <subcellularLocation>
        <location evidence="7">Cell membrane</location>
        <topology evidence="7">Single-pass type II membrane protein</topology>
    </subcellularLocation>
</comment>
<keyword evidence="6 8" id="KW-0472">Membrane</keyword>
<keyword evidence="7" id="KW-0653">Protein transport</keyword>
<dbReference type="GO" id="GO:0005886">
    <property type="term" value="C:plasma membrane"/>
    <property type="evidence" value="ECO:0007669"/>
    <property type="project" value="UniProtKB-SubCell"/>
</dbReference>